<gene>
    <name evidence="3" type="ORF">P168DRAFT_137759</name>
</gene>
<name>A0A2I1D4A2_ASPC2</name>
<dbReference type="Proteomes" id="UP000234254">
    <property type="component" value="Unassembled WGS sequence"/>
</dbReference>
<feature type="transmembrane region" description="Helical" evidence="2">
    <location>
        <begin position="99"/>
        <end position="118"/>
    </location>
</feature>
<sequence>MFGWGVKAVLVCFLPWNQFHSIFFSISSIFCSMYLLWSLFRSVPLPVCPQELHDTKTEEDSAPTVQLRGPSTGIDPPTPLNSSAGTRNAMSLGCGDGQAAVGAHSWPVIVAMIALIGMGRTMSSKRTRELN</sequence>
<dbReference type="RefSeq" id="XP_024693301.1">
    <property type="nucleotide sequence ID" value="XM_024832735.1"/>
</dbReference>
<feature type="region of interest" description="Disordered" evidence="1">
    <location>
        <begin position="54"/>
        <end position="79"/>
    </location>
</feature>
<protein>
    <submittedName>
        <fullName evidence="3">Uncharacterized protein</fullName>
    </submittedName>
</protein>
<dbReference type="GeneID" id="36540257"/>
<dbReference type="VEuPathDB" id="FungiDB:P168DRAFT_137759"/>
<reference evidence="3" key="1">
    <citation type="submission" date="2016-12" db="EMBL/GenBank/DDBJ databases">
        <title>The genomes of Aspergillus section Nigri reveals drivers in fungal speciation.</title>
        <authorList>
            <consortium name="DOE Joint Genome Institute"/>
            <person name="Vesth T.C."/>
            <person name="Nybo J."/>
            <person name="Theobald S."/>
            <person name="Brandl J."/>
            <person name="Frisvad J.C."/>
            <person name="Nielsen K.F."/>
            <person name="Lyhne E.K."/>
            <person name="Kogle M.E."/>
            <person name="Kuo A."/>
            <person name="Riley R."/>
            <person name="Clum A."/>
            <person name="Nolan M."/>
            <person name="Lipzen A."/>
            <person name="Salamov A."/>
            <person name="Henrissat B."/>
            <person name="Wiebenga A."/>
            <person name="De vries R.P."/>
            <person name="Grigoriev I.V."/>
            <person name="Mortensen U.H."/>
            <person name="Andersen M.R."/>
            <person name="Baker S.E."/>
        </authorList>
    </citation>
    <scope>NUCLEOTIDE SEQUENCE</scope>
    <source>
        <strain evidence="3">IBT 28561</strain>
    </source>
</reference>
<evidence type="ECO:0000313" key="3">
    <source>
        <dbReference type="EMBL" id="PKY04707.1"/>
    </source>
</evidence>
<accession>A0A2I1D4A2</accession>
<feature type="transmembrane region" description="Helical" evidence="2">
    <location>
        <begin position="21"/>
        <end position="40"/>
    </location>
</feature>
<comment type="caution">
    <text evidence="3">The sequence shown here is derived from an EMBL/GenBank/DDBJ whole genome shotgun (WGS) entry which is preliminary data.</text>
</comment>
<dbReference type="AlphaFoldDB" id="A0A2I1D4A2"/>
<dbReference type="EMBL" id="MSFM01000005">
    <property type="protein sequence ID" value="PKY04707.1"/>
    <property type="molecule type" value="Genomic_DNA"/>
</dbReference>
<evidence type="ECO:0000256" key="1">
    <source>
        <dbReference type="SAM" id="MobiDB-lite"/>
    </source>
</evidence>
<keyword evidence="2" id="KW-1133">Transmembrane helix</keyword>
<evidence type="ECO:0000313" key="4">
    <source>
        <dbReference type="Proteomes" id="UP000234254"/>
    </source>
</evidence>
<keyword evidence="2" id="KW-0812">Transmembrane</keyword>
<organism evidence="3 4">
    <name type="scientific">Aspergillus campestris (strain IBT 28561)</name>
    <dbReference type="NCBI Taxonomy" id="1392248"/>
    <lineage>
        <taxon>Eukaryota</taxon>
        <taxon>Fungi</taxon>
        <taxon>Dikarya</taxon>
        <taxon>Ascomycota</taxon>
        <taxon>Pezizomycotina</taxon>
        <taxon>Eurotiomycetes</taxon>
        <taxon>Eurotiomycetidae</taxon>
        <taxon>Eurotiales</taxon>
        <taxon>Aspergillaceae</taxon>
        <taxon>Aspergillus</taxon>
        <taxon>Aspergillus subgen. Circumdati</taxon>
    </lineage>
</organism>
<proteinExistence type="predicted"/>
<keyword evidence="4" id="KW-1185">Reference proteome</keyword>
<keyword evidence="2" id="KW-0472">Membrane</keyword>
<evidence type="ECO:0000256" key="2">
    <source>
        <dbReference type="SAM" id="Phobius"/>
    </source>
</evidence>